<feature type="compositionally biased region" description="Polar residues" evidence="1">
    <location>
        <begin position="118"/>
        <end position="132"/>
    </location>
</feature>
<feature type="compositionally biased region" description="Basic residues" evidence="1">
    <location>
        <begin position="1"/>
        <end position="14"/>
    </location>
</feature>
<feature type="compositionally biased region" description="Polar residues" evidence="1">
    <location>
        <begin position="42"/>
        <end position="53"/>
    </location>
</feature>
<reference evidence="2 3" key="1">
    <citation type="journal article" date="2024" name="J. Plant Pathol.">
        <title>Sequence and assembly of the genome of Seiridium unicorne, isolate CBS 538.82, causal agent of cypress canker disease.</title>
        <authorList>
            <person name="Scali E."/>
            <person name="Rocca G.D."/>
            <person name="Danti R."/>
            <person name="Garbelotto M."/>
            <person name="Barberini S."/>
            <person name="Baroncelli R."/>
            <person name="Emiliani G."/>
        </authorList>
    </citation>
    <scope>NUCLEOTIDE SEQUENCE [LARGE SCALE GENOMIC DNA]</scope>
    <source>
        <strain evidence="2 3">BM-138-508</strain>
    </source>
</reference>
<organism evidence="2 3">
    <name type="scientific">Seiridium unicorne</name>
    <dbReference type="NCBI Taxonomy" id="138068"/>
    <lineage>
        <taxon>Eukaryota</taxon>
        <taxon>Fungi</taxon>
        <taxon>Dikarya</taxon>
        <taxon>Ascomycota</taxon>
        <taxon>Pezizomycotina</taxon>
        <taxon>Sordariomycetes</taxon>
        <taxon>Xylariomycetidae</taxon>
        <taxon>Amphisphaeriales</taxon>
        <taxon>Sporocadaceae</taxon>
        <taxon>Seiridium</taxon>
    </lineage>
</organism>
<comment type="caution">
    <text evidence="2">The sequence shown here is derived from an EMBL/GenBank/DDBJ whole genome shotgun (WGS) entry which is preliminary data.</text>
</comment>
<feature type="region of interest" description="Disordered" evidence="1">
    <location>
        <begin position="1"/>
        <end position="65"/>
    </location>
</feature>
<protein>
    <submittedName>
        <fullName evidence="2">CID domain-containing protein</fullName>
    </submittedName>
</protein>
<evidence type="ECO:0000256" key="1">
    <source>
        <dbReference type="SAM" id="MobiDB-lite"/>
    </source>
</evidence>
<evidence type="ECO:0000313" key="2">
    <source>
        <dbReference type="EMBL" id="KAK9423880.1"/>
    </source>
</evidence>
<evidence type="ECO:0000313" key="3">
    <source>
        <dbReference type="Proteomes" id="UP001408356"/>
    </source>
</evidence>
<gene>
    <name evidence="2" type="ORF">SUNI508_03896</name>
</gene>
<feature type="compositionally biased region" description="Basic and acidic residues" evidence="1">
    <location>
        <begin position="15"/>
        <end position="28"/>
    </location>
</feature>
<keyword evidence="3" id="KW-1185">Reference proteome</keyword>
<dbReference type="EMBL" id="JARVKF010000057">
    <property type="protein sequence ID" value="KAK9423880.1"/>
    <property type="molecule type" value="Genomic_DNA"/>
</dbReference>
<dbReference type="Proteomes" id="UP001408356">
    <property type="component" value="Unassembled WGS sequence"/>
</dbReference>
<accession>A0ABR2VAE1</accession>
<sequence length="233" mass="26991">MHFRRSKARPRRSARTPDRFLASRRDGMEPFIAPSPIRHSSKSSYEQVRSEQLGQRHKHIEEKPRLGEKHYFDDYRLYHRRESSRIGNESFKGEKYPVINPIERESCGTRFWSPIPSSSYRDSYTQQHSNPNEPDINFGSPPNRIRRDSSSGPNRTPRPGRIVANQLSFSRASDLNTTNPSSPPDEELYIPLGTALACLDPEVHASFWSIENFKNWAKDPEVIGQDRKRKGEL</sequence>
<feature type="region of interest" description="Disordered" evidence="1">
    <location>
        <begin position="118"/>
        <end position="187"/>
    </location>
</feature>
<feature type="compositionally biased region" description="Polar residues" evidence="1">
    <location>
        <begin position="165"/>
        <end position="180"/>
    </location>
</feature>
<name>A0ABR2VAE1_9PEZI</name>
<proteinExistence type="predicted"/>